<dbReference type="PANTHER" id="PTHR41252">
    <property type="entry name" value="BLR2505 PROTEIN"/>
    <property type="match status" value="1"/>
</dbReference>
<proteinExistence type="predicted"/>
<dbReference type="RefSeq" id="WP_131186180.1">
    <property type="nucleotide sequence ID" value="NZ_QJUO01000051.1"/>
</dbReference>
<gene>
    <name evidence="2" type="ORF">DNJ96_16980</name>
</gene>
<keyword evidence="3" id="KW-1185">Reference proteome</keyword>
<dbReference type="Gene3D" id="3.10.450.50">
    <property type="match status" value="1"/>
</dbReference>
<accession>A0A4Q9QYE5</accession>
<dbReference type="InterPro" id="IPR037401">
    <property type="entry name" value="SnoaL-like"/>
</dbReference>
<evidence type="ECO:0000313" key="3">
    <source>
        <dbReference type="Proteomes" id="UP000292639"/>
    </source>
</evidence>
<name>A0A4Q9QYE5_9GAMM</name>
<reference evidence="2 3" key="1">
    <citation type="submission" date="2018-06" db="EMBL/GenBank/DDBJ databases">
        <title>Three novel Pseudomonas species isolated from symptomatic oak.</title>
        <authorList>
            <person name="Bueno-Gonzalez V."/>
            <person name="Brady C."/>
        </authorList>
    </citation>
    <scope>NUCLEOTIDE SEQUENCE [LARGE SCALE GENOMIC DNA]</scope>
    <source>
        <strain evidence="2 3">P17C</strain>
    </source>
</reference>
<dbReference type="Pfam" id="PF12680">
    <property type="entry name" value="SnoaL_2"/>
    <property type="match status" value="1"/>
</dbReference>
<feature type="domain" description="SnoaL-like" evidence="1">
    <location>
        <begin position="30"/>
        <end position="122"/>
    </location>
</feature>
<sequence length="137" mass="15121">MSQSESNVDIVRRLFSGAPPSDDAELAAFVSRYIDPDASLSYPGSAPIPFARTWHGHAGFSEFLATFNREVETLRLEVSQIGGAGDEVFIRGFTEGRVRATGKVYGSPWLLVWTLRDGRVTQMLEYHDTQAIAHAFA</sequence>
<dbReference type="PANTHER" id="PTHR41252:SF1">
    <property type="entry name" value="BLR2505 PROTEIN"/>
    <property type="match status" value="1"/>
</dbReference>
<dbReference type="AlphaFoldDB" id="A0A4Q9QYE5"/>
<comment type="caution">
    <text evidence="2">The sequence shown here is derived from an EMBL/GenBank/DDBJ whole genome shotgun (WGS) entry which is preliminary data.</text>
</comment>
<dbReference type="SUPFAM" id="SSF54427">
    <property type="entry name" value="NTF2-like"/>
    <property type="match status" value="1"/>
</dbReference>
<evidence type="ECO:0000259" key="1">
    <source>
        <dbReference type="Pfam" id="PF12680"/>
    </source>
</evidence>
<dbReference type="Proteomes" id="UP000292639">
    <property type="component" value="Unassembled WGS sequence"/>
</dbReference>
<evidence type="ECO:0000313" key="2">
    <source>
        <dbReference type="EMBL" id="TBU90052.1"/>
    </source>
</evidence>
<organism evidence="2 3">
    <name type="scientific">Stutzerimonas kirkiae</name>
    <dbReference type="NCBI Taxonomy" id="2211392"/>
    <lineage>
        <taxon>Bacteria</taxon>
        <taxon>Pseudomonadati</taxon>
        <taxon>Pseudomonadota</taxon>
        <taxon>Gammaproteobacteria</taxon>
        <taxon>Pseudomonadales</taxon>
        <taxon>Pseudomonadaceae</taxon>
        <taxon>Stutzerimonas</taxon>
    </lineage>
</organism>
<dbReference type="EMBL" id="QJUP01000031">
    <property type="protein sequence ID" value="TBU90052.1"/>
    <property type="molecule type" value="Genomic_DNA"/>
</dbReference>
<dbReference type="OrthoDB" id="8451859at2"/>
<dbReference type="InterPro" id="IPR032710">
    <property type="entry name" value="NTF2-like_dom_sf"/>
</dbReference>
<protein>
    <recommendedName>
        <fullName evidence="1">SnoaL-like domain-containing protein</fullName>
    </recommendedName>
</protein>